<sequence>MSRLRRYVIAVVDIALIAVAFGGLLFSCSNQESDRQAGLQKSAMIQRAIFQAPLDGFLSLDEGLWQQLLQTPSYYSDGANGLLVDVRYWEETADVFVEKILKAGYTVDYVNPANERVFIWVKSADQLAGLATIRGVSAVSVSRTPPKMDMAIKVFDDLQK</sequence>
<comment type="caution">
    <text evidence="2">The sequence shown here is derived from an EMBL/GenBank/DDBJ whole genome shotgun (WGS) entry which is preliminary data.</text>
</comment>
<organism evidence="2 3">
    <name type="scientific">Zhongshania aquimaris</name>
    <dbReference type="NCBI Taxonomy" id="2857107"/>
    <lineage>
        <taxon>Bacteria</taxon>
        <taxon>Pseudomonadati</taxon>
        <taxon>Pseudomonadota</taxon>
        <taxon>Gammaproteobacteria</taxon>
        <taxon>Cellvibrionales</taxon>
        <taxon>Spongiibacteraceae</taxon>
        <taxon>Zhongshania</taxon>
    </lineage>
</organism>
<evidence type="ECO:0000313" key="3">
    <source>
        <dbReference type="Proteomes" id="UP001166291"/>
    </source>
</evidence>
<evidence type="ECO:0000313" key="2">
    <source>
        <dbReference type="EMBL" id="MBW2941938.1"/>
    </source>
</evidence>
<protein>
    <submittedName>
        <fullName evidence="2">Uncharacterized protein</fullName>
    </submittedName>
</protein>
<dbReference type="RefSeq" id="WP_219044156.1">
    <property type="nucleotide sequence ID" value="NZ_JAHWDQ010000003.1"/>
</dbReference>
<proteinExistence type="predicted"/>
<gene>
    <name evidence="2" type="ORF">KXJ70_14170</name>
</gene>
<keyword evidence="1" id="KW-0812">Transmembrane</keyword>
<name>A0ABS6VUD3_9GAMM</name>
<dbReference type="Proteomes" id="UP001166291">
    <property type="component" value="Unassembled WGS sequence"/>
</dbReference>
<keyword evidence="1" id="KW-0472">Membrane</keyword>
<feature type="transmembrane region" description="Helical" evidence="1">
    <location>
        <begin position="7"/>
        <end position="26"/>
    </location>
</feature>
<dbReference type="PROSITE" id="PS51257">
    <property type="entry name" value="PROKAR_LIPOPROTEIN"/>
    <property type="match status" value="1"/>
</dbReference>
<accession>A0ABS6VUD3</accession>
<dbReference type="EMBL" id="JAHWDQ010000003">
    <property type="protein sequence ID" value="MBW2941938.1"/>
    <property type="molecule type" value="Genomic_DNA"/>
</dbReference>
<reference evidence="2" key="1">
    <citation type="submission" date="2021-07" db="EMBL/GenBank/DDBJ databases">
        <title>Zhongshania sp. CAU 1632 isolated from seawater.</title>
        <authorList>
            <person name="Kim W."/>
        </authorList>
    </citation>
    <scope>NUCLEOTIDE SEQUENCE</scope>
    <source>
        <strain evidence="2">CAU 1632</strain>
    </source>
</reference>
<evidence type="ECO:0000256" key="1">
    <source>
        <dbReference type="SAM" id="Phobius"/>
    </source>
</evidence>
<keyword evidence="3" id="KW-1185">Reference proteome</keyword>
<keyword evidence="1" id="KW-1133">Transmembrane helix</keyword>